<sequence length="200" mass="22271">MVHPCPRTWAATKRRKKCRQWREHAVTCAPRPRSVGESAEHRRKLDAAARVIMTSHAYYIRTCTVSLKIYQVIAAITSIVLVTVVDYDLNSNCPTVRPHAFLTTMVCPSFFLSSLVKFMSFVMGSKDAPCSIFYRLHGVLATVGFIVSGLTYISQKNHPGPSKTGLFAAALCVPNSLTFFADSRIAYEQPIDTLLGVERK</sequence>
<organism evidence="1 2">
    <name type="scientific">Hyalomma asiaticum</name>
    <name type="common">Tick</name>
    <dbReference type="NCBI Taxonomy" id="266040"/>
    <lineage>
        <taxon>Eukaryota</taxon>
        <taxon>Metazoa</taxon>
        <taxon>Ecdysozoa</taxon>
        <taxon>Arthropoda</taxon>
        <taxon>Chelicerata</taxon>
        <taxon>Arachnida</taxon>
        <taxon>Acari</taxon>
        <taxon>Parasitiformes</taxon>
        <taxon>Ixodida</taxon>
        <taxon>Ixodoidea</taxon>
        <taxon>Ixodidae</taxon>
        <taxon>Hyalomminae</taxon>
        <taxon>Hyalomma</taxon>
    </lineage>
</organism>
<gene>
    <name evidence="1" type="ORF">HPB50_023320</name>
</gene>
<keyword evidence="2" id="KW-1185">Reference proteome</keyword>
<evidence type="ECO:0000313" key="1">
    <source>
        <dbReference type="EMBL" id="KAH6948266.1"/>
    </source>
</evidence>
<dbReference type="Proteomes" id="UP000821845">
    <property type="component" value="Chromosome 1"/>
</dbReference>
<comment type="caution">
    <text evidence="1">The sequence shown here is derived from an EMBL/GenBank/DDBJ whole genome shotgun (WGS) entry which is preliminary data.</text>
</comment>
<reference evidence="1" key="1">
    <citation type="submission" date="2020-05" db="EMBL/GenBank/DDBJ databases">
        <title>Large-scale comparative analyses of tick genomes elucidate their genetic diversity and vector capacities.</title>
        <authorList>
            <person name="Jia N."/>
            <person name="Wang J."/>
            <person name="Shi W."/>
            <person name="Du L."/>
            <person name="Sun Y."/>
            <person name="Zhan W."/>
            <person name="Jiang J."/>
            <person name="Wang Q."/>
            <person name="Zhang B."/>
            <person name="Ji P."/>
            <person name="Sakyi L.B."/>
            <person name="Cui X."/>
            <person name="Yuan T."/>
            <person name="Jiang B."/>
            <person name="Yang W."/>
            <person name="Lam T.T.-Y."/>
            <person name="Chang Q."/>
            <person name="Ding S."/>
            <person name="Wang X."/>
            <person name="Zhu J."/>
            <person name="Ruan X."/>
            <person name="Zhao L."/>
            <person name="Wei J."/>
            <person name="Que T."/>
            <person name="Du C."/>
            <person name="Cheng J."/>
            <person name="Dai P."/>
            <person name="Han X."/>
            <person name="Huang E."/>
            <person name="Gao Y."/>
            <person name="Liu J."/>
            <person name="Shao H."/>
            <person name="Ye R."/>
            <person name="Li L."/>
            <person name="Wei W."/>
            <person name="Wang X."/>
            <person name="Wang C."/>
            <person name="Yang T."/>
            <person name="Huo Q."/>
            <person name="Li W."/>
            <person name="Guo W."/>
            <person name="Chen H."/>
            <person name="Zhou L."/>
            <person name="Ni X."/>
            <person name="Tian J."/>
            <person name="Zhou Y."/>
            <person name="Sheng Y."/>
            <person name="Liu T."/>
            <person name="Pan Y."/>
            <person name="Xia L."/>
            <person name="Li J."/>
            <person name="Zhao F."/>
            <person name="Cao W."/>
        </authorList>
    </citation>
    <scope>NUCLEOTIDE SEQUENCE</scope>
    <source>
        <strain evidence="1">Hyas-2018</strain>
    </source>
</reference>
<dbReference type="EMBL" id="CM023481">
    <property type="protein sequence ID" value="KAH6948266.1"/>
    <property type="molecule type" value="Genomic_DNA"/>
</dbReference>
<proteinExistence type="predicted"/>
<protein>
    <submittedName>
        <fullName evidence="1">Uncharacterized protein</fullName>
    </submittedName>
</protein>
<name>A0ACB7TPV1_HYAAI</name>
<evidence type="ECO:0000313" key="2">
    <source>
        <dbReference type="Proteomes" id="UP000821845"/>
    </source>
</evidence>
<accession>A0ACB7TPV1</accession>